<dbReference type="EMBL" id="MU267699">
    <property type="protein sequence ID" value="KAH7910807.1"/>
    <property type="molecule type" value="Genomic_DNA"/>
</dbReference>
<evidence type="ECO:0000313" key="2">
    <source>
        <dbReference type="Proteomes" id="UP000790377"/>
    </source>
</evidence>
<name>A0ACB8ACI5_9AGAM</name>
<proteinExistence type="predicted"/>
<sequence>MLARGRSKTNAPRRDPPTTVDVLSRDPSTANSSFKVVVRVDDSSPRSPDDDNPAPGPNKSSSGSPSEPITSSSRRGSPLLPSSYSYLCLSTPLRKTSSICPLTIMSIFSATVLLVAFLSPLAPLFRPFVSSTSPSHSSNLRAQLSQFSNSPPFIPALTSISSALFA</sequence>
<accession>A0ACB8ACI5</accession>
<dbReference type="Proteomes" id="UP000790377">
    <property type="component" value="Unassembled WGS sequence"/>
</dbReference>
<gene>
    <name evidence="1" type="ORF">BJ138DRAFT_1152032</name>
</gene>
<reference evidence="1" key="1">
    <citation type="journal article" date="2021" name="New Phytol.">
        <title>Evolutionary innovations through gain and loss of genes in the ectomycorrhizal Boletales.</title>
        <authorList>
            <person name="Wu G."/>
            <person name="Miyauchi S."/>
            <person name="Morin E."/>
            <person name="Kuo A."/>
            <person name="Drula E."/>
            <person name="Varga T."/>
            <person name="Kohler A."/>
            <person name="Feng B."/>
            <person name="Cao Y."/>
            <person name="Lipzen A."/>
            <person name="Daum C."/>
            <person name="Hundley H."/>
            <person name="Pangilinan J."/>
            <person name="Johnson J."/>
            <person name="Barry K."/>
            <person name="LaButti K."/>
            <person name="Ng V."/>
            <person name="Ahrendt S."/>
            <person name="Min B."/>
            <person name="Choi I.G."/>
            <person name="Park H."/>
            <person name="Plett J.M."/>
            <person name="Magnuson J."/>
            <person name="Spatafora J.W."/>
            <person name="Nagy L.G."/>
            <person name="Henrissat B."/>
            <person name="Grigoriev I.V."/>
            <person name="Yang Z.L."/>
            <person name="Xu J."/>
            <person name="Martin F.M."/>
        </authorList>
    </citation>
    <scope>NUCLEOTIDE SEQUENCE</scope>
    <source>
        <strain evidence="1">ATCC 28755</strain>
    </source>
</reference>
<organism evidence="1 2">
    <name type="scientific">Hygrophoropsis aurantiaca</name>
    <dbReference type="NCBI Taxonomy" id="72124"/>
    <lineage>
        <taxon>Eukaryota</taxon>
        <taxon>Fungi</taxon>
        <taxon>Dikarya</taxon>
        <taxon>Basidiomycota</taxon>
        <taxon>Agaricomycotina</taxon>
        <taxon>Agaricomycetes</taxon>
        <taxon>Agaricomycetidae</taxon>
        <taxon>Boletales</taxon>
        <taxon>Coniophorineae</taxon>
        <taxon>Hygrophoropsidaceae</taxon>
        <taxon>Hygrophoropsis</taxon>
    </lineage>
</organism>
<protein>
    <submittedName>
        <fullName evidence="1">Uncharacterized protein</fullName>
    </submittedName>
</protein>
<keyword evidence="2" id="KW-1185">Reference proteome</keyword>
<comment type="caution">
    <text evidence="1">The sequence shown here is derived from an EMBL/GenBank/DDBJ whole genome shotgun (WGS) entry which is preliminary data.</text>
</comment>
<evidence type="ECO:0000313" key="1">
    <source>
        <dbReference type="EMBL" id="KAH7910807.1"/>
    </source>
</evidence>